<comment type="catalytic activity">
    <reaction evidence="5">
        <text>a 2'-deoxyadenosine in DNA + S-adenosyl-L-methionine = an N(6)-methyl-2'-deoxyadenosine in DNA + S-adenosyl-L-homocysteine + H(+)</text>
        <dbReference type="Rhea" id="RHEA:15197"/>
        <dbReference type="Rhea" id="RHEA-COMP:12418"/>
        <dbReference type="Rhea" id="RHEA-COMP:12419"/>
        <dbReference type="ChEBI" id="CHEBI:15378"/>
        <dbReference type="ChEBI" id="CHEBI:57856"/>
        <dbReference type="ChEBI" id="CHEBI:59789"/>
        <dbReference type="ChEBI" id="CHEBI:90615"/>
        <dbReference type="ChEBI" id="CHEBI:90616"/>
        <dbReference type="EC" id="2.1.1.72"/>
    </reaction>
</comment>
<dbReference type="PROSITE" id="PS00092">
    <property type="entry name" value="N6_MTASE"/>
    <property type="match status" value="1"/>
</dbReference>
<keyword evidence="2" id="KW-0489">Methyltransferase</keyword>
<dbReference type="InterPro" id="IPR029063">
    <property type="entry name" value="SAM-dependent_MTases_sf"/>
</dbReference>
<evidence type="ECO:0000259" key="6">
    <source>
        <dbReference type="Pfam" id="PF07669"/>
    </source>
</evidence>
<dbReference type="GO" id="GO:0006304">
    <property type="term" value="P:DNA modification"/>
    <property type="evidence" value="ECO:0007669"/>
    <property type="project" value="InterPro"/>
</dbReference>
<reference evidence="7" key="1">
    <citation type="journal article" date="2015" name="Proc. Natl. Acad. Sci. U.S.A.">
        <title>Networks of energetic and metabolic interactions define dynamics in microbial communities.</title>
        <authorList>
            <person name="Embree M."/>
            <person name="Liu J.K."/>
            <person name="Al-Bassam M.M."/>
            <person name="Zengler K."/>
        </authorList>
    </citation>
    <scope>NUCLEOTIDE SEQUENCE</scope>
</reference>
<sequence length="1362" mass="154524">MTDVLAQRFIQKIFEALKVAESERSTCSFAFSKTKPIPTSWKCFTSDLAIPFWHIYAPSARQSEIRRLSSGISAENFMLLADLGEAAVLVIKTFGKGKGEKPLFKLLRKSEDYDEAANALRKFDLKSDDLMAHASLQAAKELLERSVGAIFINKGLFSNYFLKERLTKKMSERGRNLSKEAQDLFSKIDKCVFSDPLQAVSILEALGFNAHKKTSSGYPEYALDFKGEELDVCCIFAPVDSLDFRTGEMAAPSYQAVAKLRDFNWALLSNGPLWRIYCKKSPSESTSFFELNLEGLSDPSDQRLIFLAAIFSALSFVRKGGISDIDLIYEGSIIIGHGLEEDLRSKVFNDQLFLNLVRSTLVFDKRRRYSEADLEQGKKTALKLLYRLLFVLYAEARGLLPMQNENYRAVSLENMRSRLNALEKVHSGTEAWESLQALFRMIHCGNPAAQMPEYDGELFAEDEVDGKKIVNDHLLPAIKDLMLSSGTGIDYLNLGVRQLGSIYEALLEYSVKQAATDLMVYKDSAGKNGLTILDATFASDLQAKPKSFIPAGEIYLTVGGLARKGTGSYYTPDGIVRFLAKEGLKPHFRRREALFRQDMEKLRALKGSDPNLEMKSIDDLLGLEVVDPAMGSGHFLVAAANEITSWAISLLHENPDAPLNTQVEEDRRMVLEEQANRGIMLDADQLTDAVILKRMVMKRCVFGVDINPMAVELAKLSLWLESFTIGTPLTFLDHHMRCGDSLMGLWRNSLQEERQTRLRQWTGELEAAGKALFHSVSQSHDLNLEELRQSREGYERARQMTKPQEELLDLQVASIIDPEAEDASLTRQFRAFHWEYEFPDAFIETEWGFDLVVMNPPWDVVKPEDDDFFSNLSPGFRRIKSKPEKRKVMEKLLLDPAAKAAYLDYRKKIEQRINFYRSSEYSLRGSGDTNLWKLFMERGMRLLAKGGTLSVVVPSGIITDEGGKPLREKLFEGKIRGIFEFENKRGIFPDVHRSYKFALLFWDKDEPVPVFPAAFYLQDVRALEGKAEQEKFLEMPMELVRICAPDSLSIPEVRNQQHLRVFTKLCRAHPLLGDPEKGWHVGLVAELHRTNDSKLFRSDGQGWPLIEGKSFHQFLPDYEKPIFTVDPDQGLKRTARCKFYKDGMNGFLHMMPRLAFRDIASSTNVRSMIACILPPKTLCSNKAPLTIPLENNCVQKGKSYLQFIGYLAGVFDSFVFDFLIRTRVSINLNFFYVYQTPIPANYHNSTAQKIIQLAARLSSPDERFRELAEAMDVPFGPLTMKERLEMTAELNALVARHYGLSREDLAVILESFASFEEDPGLESLEEIKWSDTLMRKFNGEVRRRVMGYFDTLEKSPAHGGAE</sequence>
<dbReference type="PANTHER" id="PTHR33841:SF1">
    <property type="entry name" value="DNA METHYLTRANSFERASE A"/>
    <property type="match status" value="1"/>
</dbReference>
<dbReference type="PANTHER" id="PTHR33841">
    <property type="entry name" value="DNA METHYLTRANSFERASE YEEA-RELATED"/>
    <property type="match status" value="1"/>
</dbReference>
<dbReference type="Pfam" id="PF07669">
    <property type="entry name" value="Eco57I"/>
    <property type="match status" value="2"/>
</dbReference>
<dbReference type="GO" id="GO:0032259">
    <property type="term" value="P:methylation"/>
    <property type="evidence" value="ECO:0007669"/>
    <property type="project" value="UniProtKB-KW"/>
</dbReference>
<dbReference type="InterPro" id="IPR011639">
    <property type="entry name" value="MethylTrfase_TaqI-like_dom"/>
</dbReference>
<organism evidence="7">
    <name type="scientific">hydrocarbon metagenome</name>
    <dbReference type="NCBI Taxonomy" id="938273"/>
    <lineage>
        <taxon>unclassified sequences</taxon>
        <taxon>metagenomes</taxon>
        <taxon>ecological metagenomes</taxon>
    </lineage>
</organism>
<evidence type="ECO:0000313" key="7">
    <source>
        <dbReference type="EMBL" id="KUG18212.1"/>
    </source>
</evidence>
<feature type="domain" description="Type II methyltransferase M.TaqI-like" evidence="6">
    <location>
        <begin position="910"/>
        <end position="988"/>
    </location>
</feature>
<dbReference type="Gene3D" id="3.40.50.150">
    <property type="entry name" value="Vaccinia Virus protein VP39"/>
    <property type="match status" value="1"/>
</dbReference>
<proteinExistence type="predicted"/>
<evidence type="ECO:0000256" key="5">
    <source>
        <dbReference type="ARBA" id="ARBA00047942"/>
    </source>
</evidence>
<dbReference type="GO" id="GO:0009007">
    <property type="term" value="F:site-specific DNA-methyltransferase (adenine-specific) activity"/>
    <property type="evidence" value="ECO:0007669"/>
    <property type="project" value="UniProtKB-EC"/>
</dbReference>
<evidence type="ECO:0000256" key="3">
    <source>
        <dbReference type="ARBA" id="ARBA00022679"/>
    </source>
</evidence>
<gene>
    <name evidence="7" type="ORF">ASZ90_012099</name>
</gene>
<dbReference type="PRINTS" id="PR00507">
    <property type="entry name" value="N12N6MTFRASE"/>
</dbReference>
<evidence type="ECO:0000256" key="2">
    <source>
        <dbReference type="ARBA" id="ARBA00022603"/>
    </source>
</evidence>
<dbReference type="GO" id="GO:0003676">
    <property type="term" value="F:nucleic acid binding"/>
    <property type="evidence" value="ECO:0007669"/>
    <property type="project" value="InterPro"/>
</dbReference>
<keyword evidence="3" id="KW-0808">Transferase</keyword>
<dbReference type="EC" id="2.1.1.72" evidence="1"/>
<evidence type="ECO:0000256" key="4">
    <source>
        <dbReference type="ARBA" id="ARBA00022691"/>
    </source>
</evidence>
<dbReference type="EMBL" id="LNQE01001394">
    <property type="protein sequence ID" value="KUG18212.1"/>
    <property type="molecule type" value="Genomic_DNA"/>
</dbReference>
<keyword evidence="4" id="KW-0949">S-adenosyl-L-methionine</keyword>
<accession>A0A0W8FBE1</accession>
<dbReference type="SUPFAM" id="SSF53335">
    <property type="entry name" value="S-adenosyl-L-methionine-dependent methyltransferases"/>
    <property type="match status" value="1"/>
</dbReference>
<protein>
    <recommendedName>
        <fullName evidence="1">site-specific DNA-methyltransferase (adenine-specific)</fullName>
        <ecNumber evidence="1">2.1.1.72</ecNumber>
    </recommendedName>
</protein>
<feature type="domain" description="Type II methyltransferase M.TaqI-like" evidence="6">
    <location>
        <begin position="700"/>
        <end position="862"/>
    </location>
</feature>
<comment type="caution">
    <text evidence="7">The sequence shown here is derived from an EMBL/GenBank/DDBJ whole genome shotgun (WGS) entry which is preliminary data.</text>
</comment>
<dbReference type="InterPro" id="IPR050953">
    <property type="entry name" value="N4_N6_ade-DNA_methylase"/>
</dbReference>
<name>A0A0W8FBE1_9ZZZZ</name>
<dbReference type="InterPro" id="IPR002052">
    <property type="entry name" value="DNA_methylase_N6_adenine_CS"/>
</dbReference>
<evidence type="ECO:0000256" key="1">
    <source>
        <dbReference type="ARBA" id="ARBA00011900"/>
    </source>
</evidence>